<dbReference type="InterPro" id="IPR003680">
    <property type="entry name" value="Flavodoxin_fold"/>
</dbReference>
<organism evidence="6 7">
    <name type="scientific">Euzebyella marina</name>
    <dbReference type="NCBI Taxonomy" id="1761453"/>
    <lineage>
        <taxon>Bacteria</taxon>
        <taxon>Pseudomonadati</taxon>
        <taxon>Bacteroidota</taxon>
        <taxon>Flavobacteriia</taxon>
        <taxon>Flavobacteriales</taxon>
        <taxon>Flavobacteriaceae</taxon>
        <taxon>Euzebyella</taxon>
    </lineage>
</organism>
<dbReference type="SUPFAM" id="SSF52218">
    <property type="entry name" value="Flavoproteins"/>
    <property type="match status" value="1"/>
</dbReference>
<dbReference type="EMBL" id="CP032050">
    <property type="protein sequence ID" value="AYN67386.1"/>
    <property type="molecule type" value="Genomic_DNA"/>
</dbReference>
<dbReference type="InterPro" id="IPR052397">
    <property type="entry name" value="NADPH-QR_MdaB"/>
</dbReference>
<keyword evidence="3" id="KW-0274">FAD</keyword>
<evidence type="ECO:0000313" key="7">
    <source>
        <dbReference type="Proteomes" id="UP000276309"/>
    </source>
</evidence>
<protein>
    <submittedName>
        <fullName evidence="6">Flavodoxin family protein</fullName>
    </submittedName>
</protein>
<dbReference type="KEGG" id="emar:D1013_08410"/>
<evidence type="ECO:0000256" key="4">
    <source>
        <dbReference type="ARBA" id="ARBA00037981"/>
    </source>
</evidence>
<dbReference type="InterPro" id="IPR029039">
    <property type="entry name" value="Flavoprotein-like_sf"/>
</dbReference>
<dbReference type="Proteomes" id="UP000276309">
    <property type="component" value="Chromosome"/>
</dbReference>
<keyword evidence="7" id="KW-1185">Reference proteome</keyword>
<gene>
    <name evidence="6" type="ORF">D1013_08410</name>
</gene>
<dbReference type="RefSeq" id="WP_121848407.1">
    <property type="nucleotide sequence ID" value="NZ_CP032050.1"/>
</dbReference>
<keyword evidence="2" id="KW-0285">Flavoprotein</keyword>
<reference evidence="6 7" key="1">
    <citation type="submission" date="2018-08" db="EMBL/GenBank/DDBJ databases">
        <title>The reduced genetic potential of extracellular carbohydrate catabolism in Euzebyella marina RN62, a Flavobacteriia bacterium isolated from the hadal water.</title>
        <authorList>
            <person name="Xue C."/>
        </authorList>
    </citation>
    <scope>NUCLEOTIDE SEQUENCE [LARGE SCALE GENOMIC DNA]</scope>
    <source>
        <strain evidence="6 7">RN62</strain>
    </source>
</reference>
<evidence type="ECO:0000259" key="5">
    <source>
        <dbReference type="Pfam" id="PF02525"/>
    </source>
</evidence>
<dbReference type="OrthoDB" id="652200at2"/>
<dbReference type="AlphaFoldDB" id="A0A3G2L5A8"/>
<evidence type="ECO:0000313" key="6">
    <source>
        <dbReference type="EMBL" id="AYN67386.1"/>
    </source>
</evidence>
<dbReference type="Pfam" id="PF02525">
    <property type="entry name" value="Flavodoxin_2"/>
    <property type="match status" value="1"/>
</dbReference>
<name>A0A3G2L5A8_9FLAO</name>
<dbReference type="Gene3D" id="3.40.50.360">
    <property type="match status" value="1"/>
</dbReference>
<feature type="domain" description="Flavodoxin-like fold" evidence="5">
    <location>
        <begin position="3"/>
        <end position="188"/>
    </location>
</feature>
<sequence length="202" mass="23630">MTRILIINGGHQFAHSPGLFNKTLLNEDVNYFNGLDEYEIKTTQVDEAYDTLGEVEKLKWADVIIYHTPVWWFQIPFKFKEYLDKVLTEGHQKGIYHSDGRTRKNPAINYGTGGQLNGRKYLLTTSWNAPQEAFEWKGEFFDQTSVDKGVLFGFHKMNQFIGLEHLDSLHFHDMEKNADVPKELSRYKSFLNHHFKKELIAQ</sequence>
<evidence type="ECO:0000256" key="3">
    <source>
        <dbReference type="ARBA" id="ARBA00022827"/>
    </source>
</evidence>
<accession>A0A3G2L5A8</accession>
<dbReference type="PANTHER" id="PTHR46305:SF3">
    <property type="entry name" value="NADPH:QUINONE OXIDOREDUCTASE MDAB"/>
    <property type="match status" value="1"/>
</dbReference>
<proteinExistence type="inferred from homology"/>
<evidence type="ECO:0000256" key="2">
    <source>
        <dbReference type="ARBA" id="ARBA00022630"/>
    </source>
</evidence>
<comment type="similarity">
    <text evidence="4">Belongs to the oxidoreductase MdaB family.</text>
</comment>
<evidence type="ECO:0000256" key="1">
    <source>
        <dbReference type="ARBA" id="ARBA00001974"/>
    </source>
</evidence>
<comment type="cofactor">
    <cofactor evidence="1">
        <name>FAD</name>
        <dbReference type="ChEBI" id="CHEBI:57692"/>
    </cofactor>
</comment>
<dbReference type="PANTHER" id="PTHR46305">
    <property type="match status" value="1"/>
</dbReference>